<comment type="similarity">
    <text evidence="12">Belongs to the inward rectifier-type potassium channel (TC 1.A.2.1) family. KCNJ9 subfamily.</text>
</comment>
<dbReference type="InterPro" id="IPR014756">
    <property type="entry name" value="Ig_E-set"/>
</dbReference>
<name>A0A913Z9J8_PATMI</name>
<dbReference type="InterPro" id="IPR016449">
    <property type="entry name" value="K_chnl_inward-rec_Kir"/>
</dbReference>
<accession>A0A913Z9J8</accession>
<feature type="domain" description="Potassium channel inwardly rectifying transmembrane" evidence="20">
    <location>
        <begin position="96"/>
        <end position="238"/>
    </location>
</feature>
<dbReference type="SUPFAM" id="SSF81324">
    <property type="entry name" value="Voltage-gated potassium channels"/>
    <property type="match status" value="1"/>
</dbReference>
<dbReference type="GeneID" id="119722330"/>
<keyword evidence="5 17" id="KW-0851">Voltage-gated channel</keyword>
<reference evidence="22" key="1">
    <citation type="submission" date="2022-11" db="UniProtKB">
        <authorList>
            <consortium name="EnsemblMetazoa"/>
        </authorList>
    </citation>
    <scope>IDENTIFICATION</scope>
</reference>
<comment type="catalytic activity">
    <reaction evidence="11">
        <text>K(+)(in) = K(+)(out)</text>
        <dbReference type="Rhea" id="RHEA:29463"/>
        <dbReference type="ChEBI" id="CHEBI:29103"/>
    </reaction>
</comment>
<keyword evidence="3 17" id="KW-0633">Potassium transport</keyword>
<keyword evidence="23" id="KW-1185">Reference proteome</keyword>
<evidence type="ECO:0000256" key="15">
    <source>
        <dbReference type="ARBA" id="ARBA00076077"/>
    </source>
</evidence>
<evidence type="ECO:0000256" key="11">
    <source>
        <dbReference type="ARBA" id="ARBA00034430"/>
    </source>
</evidence>
<keyword evidence="10 17" id="KW-0407">Ion channel</keyword>
<evidence type="ECO:0000256" key="16">
    <source>
        <dbReference type="ARBA" id="ARBA00081071"/>
    </source>
</evidence>
<keyword evidence="7 19" id="KW-1133">Transmembrane helix</keyword>
<dbReference type="GO" id="GO:1990573">
    <property type="term" value="P:potassium ion import across plasma membrane"/>
    <property type="evidence" value="ECO:0007669"/>
    <property type="project" value="TreeGrafter"/>
</dbReference>
<evidence type="ECO:0000256" key="4">
    <source>
        <dbReference type="ARBA" id="ARBA00022692"/>
    </source>
</evidence>
<evidence type="ECO:0000256" key="1">
    <source>
        <dbReference type="ARBA" id="ARBA00004141"/>
    </source>
</evidence>
<evidence type="ECO:0000256" key="6">
    <source>
        <dbReference type="ARBA" id="ARBA00022958"/>
    </source>
</evidence>
<sequence length="515" mass="58297">MGTMISPTTTKKCHECEVTRFSQPARPGPVRQCLSCSVSVDMEEGYRDNLALPWSQSFSGPTKTKNKPECLMRQKSLQKIIHQVNMFKKRKLKRLVDKHGTCNVVQNTKASYTINFINDLFTTIVDLRWRMLLLFFSLAYLVGWAGFSGLWYCLAWLHGDLGYLSHDDVEFVPCVANVDSYVGAFLFSIETQTTIGYGYRSVTEECWLGPTLVVIQSVFSALVDAILVGCIFVKIARPKKRAATIKFSHNAVIAKRDGKLCLMFRVADIRNSHLFGTVIRAKLVRPRITQEEECIPLQSYPIDVGASTGEDNLLLVWPLIICHVIDEKSPMYKYSYYDLLENSFEIVICLEGIVEQTGLLTQVRSSYLPSEIKWGHRFSSHVVSMADTDDKLSVDYSKFNATYPVSDTPKCSAYELDVMKKTGKSFQPTMANGNAGGRQRRNDKGNTGVSEERGFYQEPSDDDEEGEKYTDKEEEHSPMHNEETMRYVYVNEIASPITTPTIAGVNSWDFMESNI</sequence>
<keyword evidence="9 19" id="KW-0472">Membrane</keyword>
<keyword evidence="8 17" id="KW-0406">Ion transport</keyword>
<dbReference type="OMA" id="THPEMDH"/>
<evidence type="ECO:0000256" key="2">
    <source>
        <dbReference type="ARBA" id="ARBA00022448"/>
    </source>
</evidence>
<keyword evidence="4 17" id="KW-0812">Transmembrane</keyword>
<evidence type="ECO:0000256" key="17">
    <source>
        <dbReference type="RuleBase" id="RU003822"/>
    </source>
</evidence>
<dbReference type="FunFam" id="2.60.40.1400:FF:000001">
    <property type="entry name" value="G protein-activated inward rectifier potassium channel 2"/>
    <property type="match status" value="1"/>
</dbReference>
<dbReference type="FunFam" id="1.10.287.70:FF:000019">
    <property type="entry name" value="G protein-activated inward rectifier potassium channel 1"/>
    <property type="match status" value="1"/>
</dbReference>
<dbReference type="PRINTS" id="PR01320">
    <property type="entry name" value="KIRCHANNEL"/>
</dbReference>
<dbReference type="PANTHER" id="PTHR11767:SF102">
    <property type="entry name" value="INWARDLY RECTIFYING POTASSIUM CHANNEL 1, ISOFORM F"/>
    <property type="match status" value="1"/>
</dbReference>
<dbReference type="Pfam" id="PF17655">
    <property type="entry name" value="IRK_C"/>
    <property type="match status" value="1"/>
</dbReference>
<feature type="transmembrane region" description="Helical" evidence="19">
    <location>
        <begin position="207"/>
        <end position="233"/>
    </location>
</feature>
<keyword evidence="2 17" id="KW-0813">Transport</keyword>
<dbReference type="GO" id="GO:0005242">
    <property type="term" value="F:inward rectifier potassium channel activity"/>
    <property type="evidence" value="ECO:0007669"/>
    <property type="project" value="InterPro"/>
</dbReference>
<evidence type="ECO:0000313" key="22">
    <source>
        <dbReference type="EnsemblMetazoa" id="XP_038048309.1"/>
    </source>
</evidence>
<protein>
    <recommendedName>
        <fullName evidence="14">G protein-activated inward rectifier potassium channel 3</fullName>
    </recommendedName>
    <alternativeName>
        <fullName evidence="16">Inward rectifier K(+) channel Kir3.3</fullName>
    </alternativeName>
    <alternativeName>
        <fullName evidence="15">Potassium channel, inwardly rectifying subfamily J member 9</fullName>
    </alternativeName>
</protein>
<dbReference type="Gene3D" id="2.60.40.1400">
    <property type="entry name" value="G protein-activated inward rectifier potassium channel 1"/>
    <property type="match status" value="1"/>
</dbReference>
<evidence type="ECO:0000256" key="3">
    <source>
        <dbReference type="ARBA" id="ARBA00022538"/>
    </source>
</evidence>
<evidence type="ECO:0000256" key="19">
    <source>
        <dbReference type="SAM" id="Phobius"/>
    </source>
</evidence>
<feature type="compositionally biased region" description="Basic and acidic residues" evidence="18">
    <location>
        <begin position="440"/>
        <end position="455"/>
    </location>
</feature>
<dbReference type="AlphaFoldDB" id="A0A913Z9J8"/>
<evidence type="ECO:0000256" key="14">
    <source>
        <dbReference type="ARBA" id="ARBA00072191"/>
    </source>
</evidence>
<dbReference type="InterPro" id="IPR013518">
    <property type="entry name" value="K_chnl_inward-rec_Kir_cyto"/>
</dbReference>
<comment type="subunit">
    <text evidence="13">Associates with KCNJ3/GIRK1 to form a G-protein-activated heteromultimer pore-forming unit. Interacts (via PDZ-binding motif) with SNX27 (via PDZ domain); the interaction is required when endocytosed to prevent degradation in lysosomes and promote recycling to the plasma membrane.</text>
</comment>
<proteinExistence type="inferred from homology"/>
<feature type="region of interest" description="Disordered" evidence="18">
    <location>
        <begin position="425"/>
        <end position="482"/>
    </location>
</feature>
<feature type="domain" description="Inward rectifier potassium channel C-terminal" evidence="21">
    <location>
        <begin position="245"/>
        <end position="420"/>
    </location>
</feature>
<evidence type="ECO:0000256" key="8">
    <source>
        <dbReference type="ARBA" id="ARBA00023065"/>
    </source>
</evidence>
<evidence type="ECO:0000313" key="23">
    <source>
        <dbReference type="Proteomes" id="UP000887568"/>
    </source>
</evidence>
<dbReference type="Proteomes" id="UP000887568">
    <property type="component" value="Unplaced"/>
</dbReference>
<keyword evidence="6 17" id="KW-0630">Potassium</keyword>
<dbReference type="Gene3D" id="1.10.287.70">
    <property type="match status" value="1"/>
</dbReference>
<organism evidence="22 23">
    <name type="scientific">Patiria miniata</name>
    <name type="common">Bat star</name>
    <name type="synonym">Asterina miniata</name>
    <dbReference type="NCBI Taxonomy" id="46514"/>
    <lineage>
        <taxon>Eukaryota</taxon>
        <taxon>Metazoa</taxon>
        <taxon>Echinodermata</taxon>
        <taxon>Eleutherozoa</taxon>
        <taxon>Asterozoa</taxon>
        <taxon>Asteroidea</taxon>
        <taxon>Valvatacea</taxon>
        <taxon>Valvatida</taxon>
        <taxon>Asterinidae</taxon>
        <taxon>Patiria</taxon>
    </lineage>
</organism>
<evidence type="ECO:0000256" key="12">
    <source>
        <dbReference type="ARBA" id="ARBA00061604"/>
    </source>
</evidence>
<dbReference type="GO" id="GO:0005886">
    <property type="term" value="C:plasma membrane"/>
    <property type="evidence" value="ECO:0007669"/>
    <property type="project" value="TreeGrafter"/>
</dbReference>
<feature type="compositionally biased region" description="Basic and acidic residues" evidence="18">
    <location>
        <begin position="467"/>
        <end position="482"/>
    </location>
</feature>
<dbReference type="EnsemblMetazoa" id="XM_038192381.1">
    <property type="protein sequence ID" value="XP_038048309.1"/>
    <property type="gene ID" value="LOC119722330"/>
</dbReference>
<evidence type="ECO:0000259" key="21">
    <source>
        <dbReference type="Pfam" id="PF17655"/>
    </source>
</evidence>
<dbReference type="GO" id="GO:0034765">
    <property type="term" value="P:regulation of monoatomic ion transmembrane transport"/>
    <property type="evidence" value="ECO:0007669"/>
    <property type="project" value="TreeGrafter"/>
</dbReference>
<comment type="subcellular location">
    <subcellularLocation>
        <location evidence="1 17">Membrane</location>
        <topology evidence="1 17">Multi-pass membrane protein</topology>
    </subcellularLocation>
</comment>
<dbReference type="Pfam" id="PF01007">
    <property type="entry name" value="IRK"/>
    <property type="match status" value="1"/>
</dbReference>
<evidence type="ECO:0000259" key="20">
    <source>
        <dbReference type="Pfam" id="PF01007"/>
    </source>
</evidence>
<dbReference type="InterPro" id="IPR040445">
    <property type="entry name" value="Kir_TM"/>
</dbReference>
<dbReference type="InterPro" id="IPR041647">
    <property type="entry name" value="IRK_C"/>
</dbReference>
<evidence type="ECO:0000256" key="10">
    <source>
        <dbReference type="ARBA" id="ARBA00023303"/>
    </source>
</evidence>
<dbReference type="SUPFAM" id="SSF81296">
    <property type="entry name" value="E set domains"/>
    <property type="match status" value="1"/>
</dbReference>
<evidence type="ECO:0000256" key="18">
    <source>
        <dbReference type="SAM" id="MobiDB-lite"/>
    </source>
</evidence>
<dbReference type="OrthoDB" id="273257at2759"/>
<evidence type="ECO:0000256" key="7">
    <source>
        <dbReference type="ARBA" id="ARBA00022989"/>
    </source>
</evidence>
<evidence type="ECO:0000256" key="13">
    <source>
        <dbReference type="ARBA" id="ARBA00062687"/>
    </source>
</evidence>
<dbReference type="PANTHER" id="PTHR11767">
    <property type="entry name" value="INWARD RECTIFIER POTASSIUM CHANNEL"/>
    <property type="match status" value="1"/>
</dbReference>
<feature type="transmembrane region" description="Helical" evidence="19">
    <location>
        <begin position="132"/>
        <end position="157"/>
    </location>
</feature>
<evidence type="ECO:0000256" key="9">
    <source>
        <dbReference type="ARBA" id="ARBA00023136"/>
    </source>
</evidence>
<dbReference type="GO" id="GO:0034702">
    <property type="term" value="C:monoatomic ion channel complex"/>
    <property type="evidence" value="ECO:0007669"/>
    <property type="project" value="UniProtKB-KW"/>
</dbReference>
<evidence type="ECO:0000256" key="5">
    <source>
        <dbReference type="ARBA" id="ARBA00022882"/>
    </source>
</evidence>
<dbReference type="RefSeq" id="XP_038048309.1">
    <property type="nucleotide sequence ID" value="XM_038192381.1"/>
</dbReference>